<reference evidence="1 2" key="1">
    <citation type="submission" date="2019-04" db="EMBL/GenBank/DDBJ databases">
        <title>Draft genome sequence of Robertkochia marina CC-AMO-30D.</title>
        <authorList>
            <person name="Hameed A."/>
            <person name="Lin S.-Y."/>
            <person name="Shahina M."/>
            <person name="Lai W.-A."/>
            <person name="Young C.-C."/>
        </authorList>
    </citation>
    <scope>NUCLEOTIDE SEQUENCE [LARGE SCALE GENOMIC DNA]</scope>
    <source>
        <strain evidence="1 2">CC-AMO-30D</strain>
    </source>
</reference>
<evidence type="ECO:0000313" key="1">
    <source>
        <dbReference type="EMBL" id="THD69301.1"/>
    </source>
</evidence>
<keyword evidence="2" id="KW-1185">Reference proteome</keyword>
<dbReference type="Proteomes" id="UP000305939">
    <property type="component" value="Unassembled WGS sequence"/>
</dbReference>
<organism evidence="1 2">
    <name type="scientific">Robertkochia marina</name>
    <dbReference type="NCBI Taxonomy" id="1227945"/>
    <lineage>
        <taxon>Bacteria</taxon>
        <taxon>Pseudomonadati</taxon>
        <taxon>Bacteroidota</taxon>
        <taxon>Flavobacteriia</taxon>
        <taxon>Flavobacteriales</taxon>
        <taxon>Flavobacteriaceae</taxon>
        <taxon>Robertkochia</taxon>
    </lineage>
</organism>
<comment type="caution">
    <text evidence="1">The sequence shown here is derived from an EMBL/GenBank/DDBJ whole genome shotgun (WGS) entry which is preliminary data.</text>
</comment>
<evidence type="ECO:0000313" key="2">
    <source>
        <dbReference type="Proteomes" id="UP000305939"/>
    </source>
</evidence>
<name>A0A4S3M4Q5_9FLAO</name>
<accession>A0A4S3M4Q5</accession>
<evidence type="ECO:0008006" key="3">
    <source>
        <dbReference type="Google" id="ProtNLM"/>
    </source>
</evidence>
<dbReference type="OrthoDB" id="1163349at2"/>
<dbReference type="RefSeq" id="WP_136334791.1">
    <property type="nucleotide sequence ID" value="NZ_QXMP01000001.1"/>
</dbReference>
<sequence length="124" mass="14454">MIALDRKNYQDFLTQTVNYLENRGFKNIKTALEGYESPKSFLKKGSDVSVTPDIVAEKMGIKHYFEISVKSEKPNLLKSKWMFLDALSKRNSSRFKIITTKGHYKFTNTMLHDLNLEKNMIKIN</sequence>
<dbReference type="EMBL" id="SSMC01000001">
    <property type="protein sequence ID" value="THD69301.1"/>
    <property type="molecule type" value="Genomic_DNA"/>
</dbReference>
<proteinExistence type="predicted"/>
<dbReference type="AlphaFoldDB" id="A0A4S3M4Q5"/>
<protein>
    <recommendedName>
        <fullName evidence="3">GxxExxY protein</fullName>
    </recommendedName>
</protein>
<gene>
    <name evidence="1" type="ORF">E7Z59_02950</name>
</gene>